<dbReference type="GO" id="GO:0008270">
    <property type="term" value="F:zinc ion binding"/>
    <property type="evidence" value="ECO:0007669"/>
    <property type="project" value="InterPro"/>
</dbReference>
<feature type="compositionally biased region" description="Low complexity" evidence="3">
    <location>
        <begin position="741"/>
        <end position="762"/>
    </location>
</feature>
<dbReference type="PROSITE" id="PS00463">
    <property type="entry name" value="ZN2_CY6_FUNGAL_1"/>
    <property type="match status" value="1"/>
</dbReference>
<feature type="region of interest" description="Disordered" evidence="3">
    <location>
        <begin position="727"/>
        <end position="778"/>
    </location>
</feature>
<dbReference type="Gene3D" id="2.60.40.380">
    <property type="entry name" value="Purple acid phosphatase-like, N-terminal"/>
    <property type="match status" value="1"/>
</dbReference>
<gene>
    <name evidence="5" type="ORF">Dda_8141</name>
</gene>
<dbReference type="Pfam" id="PF00172">
    <property type="entry name" value="Zn_clus"/>
    <property type="match status" value="1"/>
</dbReference>
<evidence type="ECO:0000313" key="5">
    <source>
        <dbReference type="EMBL" id="KAJ6257252.1"/>
    </source>
</evidence>
<dbReference type="Gene3D" id="4.10.240.10">
    <property type="entry name" value="Zn(2)-C6 fungal-type DNA-binding domain"/>
    <property type="match status" value="1"/>
</dbReference>
<evidence type="ECO:0000259" key="4">
    <source>
        <dbReference type="PROSITE" id="PS50048"/>
    </source>
</evidence>
<dbReference type="GO" id="GO:0000981">
    <property type="term" value="F:DNA-binding transcription factor activity, RNA polymerase II-specific"/>
    <property type="evidence" value="ECO:0007669"/>
    <property type="project" value="InterPro"/>
</dbReference>
<evidence type="ECO:0000256" key="2">
    <source>
        <dbReference type="ARBA" id="ARBA00023242"/>
    </source>
</evidence>
<protein>
    <submittedName>
        <fullName evidence="5">Alkaline phosphatase</fullName>
    </submittedName>
</protein>
<sequence>MATFPTAIPSGGAPQYSPSFRRQSVASLIPRKPTSNGSMGGDGHGSEHAGAKIHTLTACNRCRSRKSRCDASLPKCEPCQRSGSQCDFWDASKNITLSRSYVIFLQDRVKALEAEIKQLEKDAPPNSGPDEEDLVRSMGMVSLSDEEPERHFLGSSAGLQLARLVVEFAKKNTMTHSVKEIVPPTEHEPARLQGKERRPSAFALSSAPIDKLPKRELTDKLVSEFIFKRAQFMLPTLHEETFMRDADEVYAGSTDPHKNFSLKMVLAISMQKIGSQYSGLADGFYLSALTHLEAVVGAMNLSTLQCFCLMGQYSLLTPTRTGIYHIIGLATRLCIDLGLNQESTITKDIYGNPLDPLTIDMRRRLFWVTSSMESGLSHILGRPSGFCTGDTFTDVQFFQPYDDNLITKDGILPGPVSTKKLISMHFFKMRRIQSEIRLGLYQNLKETPKDDQDPWFQQMHAKLDHWVSSAPGNGEGSGLSQEWFRHRYNNMLIFLYRPSPQIPKPSLDATILCYDCAIKNINIQKKMFDERSVDMTWVLVHQVYMTCIIMMWCLSYEAIRNLHSRNEVAKHIQTGLECMDMLVERWPGVGSAREIFWRLSIVALQSYDATSQVGDAPGSIPPSTGGFPPSAQSTPARTAQPAAVPTRPSRNSSATPPHTRSPPHTPPSYSPASFHTTPSTRMTSMQSSSSIGSHHASMDEQIQNGTFTTAAPILQYLNQSFDNSNSQYGMISQSPPPRMHSQSPSASSGYYGSNSPSSDFNNPPTPNTHVTDDITPRPSITGFAFEPYSLNQPSLNMAGNPAATIPEDIISPQTVLPGYNVGIQDLSSYPPTTAAALPTIDEHGTVPFAPQFAGSDQMFNFYPSSDVSNLLNWTTSGHAVDVLSGNPYASNTYRMDVIDPQQANALMMSLENDSQAAAVLLATADLAAAAVASSSSLFARNIAFDSPSINHPFLAVPRNGPVDKRTVYSGPLVFTHGVASGDPYPDSVILWTRAVPIDANETTHLYEDKTPVCVGWEIWQDYACEERERKVFSSGKTETSGDVDYTVKVEAGNLLPFQTYYYKFTACDGSGESATGRTKTIPEAEAAIEKVSFAVYSCANFAEGYYNAYGTPARKDKMDYVIFLGDYSYEYQEPSFLPNRTPLPFKETTQLVDYRIRIALQRTDPDLLLNHANFAWFTVWDDHEVANNGYKDGSENESAANEEGITWDQRKKNGLRAHFEWLPYRQIDSDDYFRIWRNFKIGKLVDLNMLDTRYYARDRGDDIEGAAATSRTMLGARQEKWLYEQFDTSQSRGAIWNVLGNQVQFSNINETAVSGAALYYDGWMDYQAQRNRVIKNIVDRKLMNTVVLTGDYHALWASELTHPELMKYNYTNGDGAFGVELATTSVSSYSGYGIIKDLEECQKISERVVADNSQVKWAEGFYRGYIVVEFTPEQMKAEYFSMKVNTRNEDEVLSATWVSEVGTNKFKRPFGEVKTGVLQSKLNPWAHRS</sequence>
<name>A0AAD6IRV0_DREDA</name>
<dbReference type="Pfam" id="PF09423">
    <property type="entry name" value="PhoD"/>
    <property type="match status" value="1"/>
</dbReference>
<dbReference type="CDD" id="cd00067">
    <property type="entry name" value="GAL4"/>
    <property type="match status" value="1"/>
</dbReference>
<keyword evidence="2" id="KW-0539">Nucleus</keyword>
<dbReference type="CDD" id="cd12148">
    <property type="entry name" value="fungal_TF_MHR"/>
    <property type="match status" value="1"/>
</dbReference>
<dbReference type="GO" id="GO:0006351">
    <property type="term" value="P:DNA-templated transcription"/>
    <property type="evidence" value="ECO:0007669"/>
    <property type="project" value="InterPro"/>
</dbReference>
<evidence type="ECO:0000256" key="1">
    <source>
        <dbReference type="ARBA" id="ARBA00022723"/>
    </source>
</evidence>
<dbReference type="PANTHER" id="PTHR43606:SF7">
    <property type="entry name" value="PHOSPHATASE, PUTATIVE (AFU_ORTHOLOGUE AFUA_6G08710)-RELATED"/>
    <property type="match status" value="1"/>
</dbReference>
<dbReference type="Proteomes" id="UP001221413">
    <property type="component" value="Unassembled WGS sequence"/>
</dbReference>
<evidence type="ECO:0000313" key="6">
    <source>
        <dbReference type="Proteomes" id="UP001221413"/>
    </source>
</evidence>
<dbReference type="SUPFAM" id="SSF57701">
    <property type="entry name" value="Zn2/Cys6 DNA-binding domain"/>
    <property type="match status" value="1"/>
</dbReference>
<dbReference type="InterPro" id="IPR007219">
    <property type="entry name" value="XnlR_reg_dom"/>
</dbReference>
<dbReference type="PROSITE" id="PS50048">
    <property type="entry name" value="ZN2_CY6_FUNGAL_2"/>
    <property type="match status" value="1"/>
</dbReference>
<dbReference type="InterPro" id="IPR036864">
    <property type="entry name" value="Zn2-C6_fun-type_DNA-bd_sf"/>
</dbReference>
<feature type="compositionally biased region" description="Pro residues" evidence="3">
    <location>
        <begin position="659"/>
        <end position="669"/>
    </location>
</feature>
<dbReference type="SUPFAM" id="SSF56300">
    <property type="entry name" value="Metallo-dependent phosphatases"/>
    <property type="match status" value="1"/>
</dbReference>
<dbReference type="InterPro" id="IPR029052">
    <property type="entry name" value="Metallo-depent_PP-like"/>
</dbReference>
<keyword evidence="6" id="KW-1185">Reference proteome</keyword>
<feature type="compositionally biased region" description="Low complexity" evidence="3">
    <location>
        <begin position="670"/>
        <end position="695"/>
    </location>
</feature>
<dbReference type="InterPro" id="IPR001138">
    <property type="entry name" value="Zn2Cys6_DnaBD"/>
</dbReference>
<proteinExistence type="predicted"/>
<reference evidence="5" key="1">
    <citation type="submission" date="2023-01" db="EMBL/GenBank/DDBJ databases">
        <title>The chitinases involved in constricting ring structure development in the nematode-trapping fungus Drechslerella dactyloides.</title>
        <authorList>
            <person name="Wang R."/>
            <person name="Zhang L."/>
            <person name="Tang P."/>
            <person name="Li S."/>
            <person name="Liang L."/>
        </authorList>
    </citation>
    <scope>NUCLEOTIDE SEQUENCE</scope>
    <source>
        <strain evidence="5">YMF1.00031</strain>
    </source>
</reference>
<dbReference type="InterPro" id="IPR018946">
    <property type="entry name" value="PhoD-like_MPP"/>
</dbReference>
<dbReference type="PANTHER" id="PTHR43606">
    <property type="entry name" value="PHOSPHATASE, PUTATIVE (AFU_ORTHOLOGUE AFUA_6G08710)-RELATED"/>
    <property type="match status" value="1"/>
</dbReference>
<dbReference type="EMBL" id="JAQGDS010000011">
    <property type="protein sequence ID" value="KAJ6257252.1"/>
    <property type="molecule type" value="Genomic_DNA"/>
</dbReference>
<feature type="region of interest" description="Disordered" evidence="3">
    <location>
        <begin position="612"/>
        <end position="697"/>
    </location>
</feature>
<dbReference type="Pfam" id="PF04082">
    <property type="entry name" value="Fungal_trans"/>
    <property type="match status" value="1"/>
</dbReference>
<dbReference type="InterPro" id="IPR052900">
    <property type="entry name" value="Phospholipid_Metab_Enz"/>
</dbReference>
<feature type="region of interest" description="Disordered" evidence="3">
    <location>
        <begin position="30"/>
        <end position="49"/>
    </location>
</feature>
<keyword evidence="1" id="KW-0479">Metal-binding</keyword>
<comment type="caution">
    <text evidence="5">The sequence shown here is derived from an EMBL/GenBank/DDBJ whole genome shotgun (WGS) entry which is preliminary data.</text>
</comment>
<evidence type="ECO:0000256" key="3">
    <source>
        <dbReference type="SAM" id="MobiDB-lite"/>
    </source>
</evidence>
<organism evidence="5 6">
    <name type="scientific">Drechslerella dactyloides</name>
    <name type="common">Nematode-trapping fungus</name>
    <name type="synonym">Arthrobotrys dactyloides</name>
    <dbReference type="NCBI Taxonomy" id="74499"/>
    <lineage>
        <taxon>Eukaryota</taxon>
        <taxon>Fungi</taxon>
        <taxon>Dikarya</taxon>
        <taxon>Ascomycota</taxon>
        <taxon>Pezizomycotina</taxon>
        <taxon>Orbiliomycetes</taxon>
        <taxon>Orbiliales</taxon>
        <taxon>Orbiliaceae</taxon>
        <taxon>Drechslerella</taxon>
    </lineage>
</organism>
<dbReference type="CDD" id="cd14723">
    <property type="entry name" value="ZIP_Ppr1"/>
    <property type="match status" value="1"/>
</dbReference>
<dbReference type="Pfam" id="PF16655">
    <property type="entry name" value="PhoD_N"/>
    <property type="match status" value="1"/>
</dbReference>
<dbReference type="InterPro" id="IPR032093">
    <property type="entry name" value="PhoD_N"/>
</dbReference>
<dbReference type="GO" id="GO:0003677">
    <property type="term" value="F:DNA binding"/>
    <property type="evidence" value="ECO:0007669"/>
    <property type="project" value="InterPro"/>
</dbReference>
<dbReference type="Gene3D" id="3.60.21.70">
    <property type="entry name" value="PhoD-like phosphatase"/>
    <property type="match status" value="1"/>
</dbReference>
<accession>A0AAD6IRV0</accession>
<dbReference type="CDD" id="cd07389">
    <property type="entry name" value="MPP_PhoD"/>
    <property type="match status" value="1"/>
</dbReference>
<dbReference type="InterPro" id="IPR038607">
    <property type="entry name" value="PhoD-like_sf"/>
</dbReference>
<feature type="domain" description="Zn(2)-C6 fungal-type" evidence="4">
    <location>
        <begin position="58"/>
        <end position="88"/>
    </location>
</feature>
<dbReference type="SMART" id="SM00066">
    <property type="entry name" value="GAL4"/>
    <property type="match status" value="1"/>
</dbReference>
<dbReference type="SMART" id="SM00906">
    <property type="entry name" value="Fungal_trans"/>
    <property type="match status" value="1"/>
</dbReference>